<dbReference type="Gene3D" id="3.20.20.300">
    <property type="entry name" value="Glycoside hydrolase, family 3, N-terminal domain"/>
    <property type="match status" value="1"/>
</dbReference>
<dbReference type="InterPro" id="IPR013783">
    <property type="entry name" value="Ig-like_fold"/>
</dbReference>
<dbReference type="SUPFAM" id="SSF52279">
    <property type="entry name" value="Beta-D-glucan exohydrolase, C-terminal domain"/>
    <property type="match status" value="1"/>
</dbReference>
<comment type="similarity">
    <text evidence="2 7">Belongs to the glycosyl hydrolase 3 family.</text>
</comment>
<dbReference type="InterPro" id="IPR026891">
    <property type="entry name" value="Fn3-like"/>
</dbReference>
<keyword evidence="5 7" id="KW-0378">Hydrolase</keyword>
<gene>
    <name evidence="9" type="ORF">TART1_2818</name>
</gene>
<feature type="domain" description="Fibronectin type III-like" evidence="8">
    <location>
        <begin position="648"/>
        <end position="717"/>
    </location>
</feature>
<dbReference type="Pfam" id="PF14310">
    <property type="entry name" value="Fn3-like"/>
    <property type="match status" value="1"/>
</dbReference>
<evidence type="ECO:0000313" key="9">
    <source>
        <dbReference type="EMBL" id="SYZ79942.1"/>
    </source>
</evidence>
<evidence type="ECO:0000256" key="2">
    <source>
        <dbReference type="ARBA" id="ARBA00005336"/>
    </source>
</evidence>
<dbReference type="AlphaFoldDB" id="A0A383THV0"/>
<dbReference type="RefSeq" id="WP_119093975.1">
    <property type="nucleotide sequence ID" value="NZ_UNRR01000041.1"/>
</dbReference>
<dbReference type="Gene3D" id="2.60.40.10">
    <property type="entry name" value="Immunoglobulins"/>
    <property type="match status" value="1"/>
</dbReference>
<dbReference type="EMBL" id="UNRR01000041">
    <property type="protein sequence ID" value="SYZ79942.1"/>
    <property type="molecule type" value="Genomic_DNA"/>
</dbReference>
<dbReference type="EC" id="3.2.1.21" evidence="3"/>
<dbReference type="Proteomes" id="UP000262072">
    <property type="component" value="Unassembled WGS sequence"/>
</dbReference>
<evidence type="ECO:0000259" key="8">
    <source>
        <dbReference type="SMART" id="SM01217"/>
    </source>
</evidence>
<dbReference type="SUPFAM" id="SSF51445">
    <property type="entry name" value="(Trans)glycosidases"/>
    <property type="match status" value="1"/>
</dbReference>
<dbReference type="PANTHER" id="PTHR30620">
    <property type="entry name" value="PERIPLASMIC BETA-GLUCOSIDASE-RELATED"/>
    <property type="match status" value="1"/>
</dbReference>
<evidence type="ECO:0000256" key="5">
    <source>
        <dbReference type="ARBA" id="ARBA00022801"/>
    </source>
</evidence>
<proteinExistence type="inferred from homology"/>
<evidence type="ECO:0000256" key="1">
    <source>
        <dbReference type="ARBA" id="ARBA00000448"/>
    </source>
</evidence>
<evidence type="ECO:0000256" key="6">
    <source>
        <dbReference type="ARBA" id="ARBA00023295"/>
    </source>
</evidence>
<organism evidence="9 10">
    <name type="scientific">Trichococcus shcherbakoviae</name>
    <dbReference type="NCBI Taxonomy" id="2094020"/>
    <lineage>
        <taxon>Bacteria</taxon>
        <taxon>Bacillati</taxon>
        <taxon>Bacillota</taxon>
        <taxon>Bacilli</taxon>
        <taxon>Lactobacillales</taxon>
        <taxon>Carnobacteriaceae</taxon>
        <taxon>Trichococcus</taxon>
    </lineage>
</organism>
<dbReference type="InterPro" id="IPR051915">
    <property type="entry name" value="Cellulose_Degrad_GH3"/>
</dbReference>
<dbReference type="GO" id="GO:0008422">
    <property type="term" value="F:beta-glucosidase activity"/>
    <property type="evidence" value="ECO:0007669"/>
    <property type="project" value="UniProtKB-EC"/>
</dbReference>
<dbReference type="InterPro" id="IPR036962">
    <property type="entry name" value="Glyco_hydro_3_N_sf"/>
</dbReference>
<comment type="catalytic activity">
    <reaction evidence="1">
        <text>Hydrolysis of terminal, non-reducing beta-D-glucosyl residues with release of beta-D-glucose.</text>
        <dbReference type="EC" id="3.2.1.21"/>
    </reaction>
</comment>
<sequence>MMDVQTQKIEALIGEMTLEEKIGQLQQCGPSLVGAFEVSFEELLDMMFDGRISQEEFGRLMSTAEKDFHEEDLRAGKIGSYNGVGDALTANRLQKIAVEESRLGIPLLFGYDVIHGFRTVTPIPLAESCAWDPDLWQKTARMSAEEATAAGVHMTFAPMVDVAKDARWGRVSEGAGEDTLLNGDYGAAKVRGFQGEDLSQTDAMAACLKHFAAYGAGEAGKDYNREDMSKQRLWEEYLPAYKACVDAGARAVMPAFNDLNGVPCTVNEWLLRDVLRDEWGFEGITISDANAIAECVNHGVVADRQAAAKEALQAGIDMDMTSNVYAENLAGLIEAGELAVDLLDQAVYRILKLKVELGLFENPYRTDEEKEKRTLVKPEYRSLAREAATKSMVLLKNEGILPLVPQQKIAVFGELANDPGQMTGAWAIGAQENECVSLLQAMDVQGISYAYHPGIVEGILATAEIEKAAESADVVILAIGEQKEESGEAASKAEISLPAIQLELAETLLRTGKPVVAVLFNGRPLAIPTVAEQVPAILEAWHPGIEAGNAILDILYGLVNPSAKLTTTFPFATGQCPLYYDHISTGRPGGKSKFTSKYLDTPLEPVYPFGYGLSYTAFSYSNLQVETSGDAVQLAVTVTNSGAREGEEIVQCYVQDIVAKRARPVKQLKAYRKVLLQPRESITIEFEVPFEKLGYYDQKMEYVLEAGEFAFFVGGNSRDTLSETIHLSFI</sequence>
<dbReference type="PANTHER" id="PTHR30620:SF16">
    <property type="entry name" value="LYSOSOMAL BETA GLUCOSIDASE"/>
    <property type="match status" value="1"/>
</dbReference>
<evidence type="ECO:0000313" key="10">
    <source>
        <dbReference type="Proteomes" id="UP000262072"/>
    </source>
</evidence>
<dbReference type="FunFam" id="3.20.20.300:FF:000005">
    <property type="entry name" value="Periplasmic beta-glucosidase"/>
    <property type="match status" value="1"/>
</dbReference>
<evidence type="ECO:0000256" key="3">
    <source>
        <dbReference type="ARBA" id="ARBA00012744"/>
    </source>
</evidence>
<dbReference type="Pfam" id="PF00933">
    <property type="entry name" value="Glyco_hydro_3"/>
    <property type="match status" value="1"/>
</dbReference>
<dbReference type="PROSITE" id="PS00775">
    <property type="entry name" value="GLYCOSYL_HYDROL_F3"/>
    <property type="match status" value="1"/>
</dbReference>
<dbReference type="PRINTS" id="PR00133">
    <property type="entry name" value="GLHYDRLASE3"/>
</dbReference>
<keyword evidence="4" id="KW-0732">Signal</keyword>
<dbReference type="InterPro" id="IPR036881">
    <property type="entry name" value="Glyco_hydro_3_C_sf"/>
</dbReference>
<name>A0A383THV0_9LACT</name>
<accession>A0A383THV0</accession>
<dbReference type="FunFam" id="2.60.40.10:FF:000495">
    <property type="entry name" value="Periplasmic beta-glucosidase"/>
    <property type="match status" value="1"/>
</dbReference>
<dbReference type="OrthoDB" id="9805821at2"/>
<dbReference type="InterPro" id="IPR019800">
    <property type="entry name" value="Glyco_hydro_3_AS"/>
</dbReference>
<dbReference type="InterPro" id="IPR002772">
    <property type="entry name" value="Glyco_hydro_3_C"/>
</dbReference>
<evidence type="ECO:0000256" key="4">
    <source>
        <dbReference type="ARBA" id="ARBA00022729"/>
    </source>
</evidence>
<dbReference type="Pfam" id="PF01915">
    <property type="entry name" value="Glyco_hydro_3_C"/>
    <property type="match status" value="1"/>
</dbReference>
<dbReference type="InterPro" id="IPR001764">
    <property type="entry name" value="Glyco_hydro_3_N"/>
</dbReference>
<keyword evidence="6 7" id="KW-0326">Glycosidase</keyword>
<protein>
    <recommendedName>
        <fullName evidence="3">beta-glucosidase</fullName>
        <ecNumber evidence="3">3.2.1.21</ecNumber>
    </recommendedName>
</protein>
<evidence type="ECO:0000256" key="7">
    <source>
        <dbReference type="RuleBase" id="RU361161"/>
    </source>
</evidence>
<reference evidence="10" key="1">
    <citation type="submission" date="2018-05" db="EMBL/GenBank/DDBJ databases">
        <authorList>
            <person name="Strepis N."/>
        </authorList>
    </citation>
    <scope>NUCLEOTIDE SEQUENCE [LARGE SCALE GENOMIC DNA]</scope>
</reference>
<dbReference type="Gene3D" id="3.40.50.1700">
    <property type="entry name" value="Glycoside hydrolase family 3 C-terminal domain"/>
    <property type="match status" value="1"/>
</dbReference>
<dbReference type="SMART" id="SM01217">
    <property type="entry name" value="Fn3_like"/>
    <property type="match status" value="1"/>
</dbReference>
<dbReference type="GO" id="GO:0009251">
    <property type="term" value="P:glucan catabolic process"/>
    <property type="evidence" value="ECO:0007669"/>
    <property type="project" value="TreeGrafter"/>
</dbReference>
<dbReference type="InterPro" id="IPR017853">
    <property type="entry name" value="GH"/>
</dbReference>